<dbReference type="AlphaFoldDB" id="A0A9W9ZCV9"/>
<reference evidence="3" key="1">
    <citation type="submission" date="2023-01" db="EMBL/GenBank/DDBJ databases">
        <title>Genome assembly of the deep-sea coral Lophelia pertusa.</title>
        <authorList>
            <person name="Herrera S."/>
            <person name="Cordes E."/>
        </authorList>
    </citation>
    <scope>NUCLEOTIDE SEQUENCE</scope>
    <source>
        <strain evidence="3">USNM1676648</strain>
        <tissue evidence="3">Polyp</tissue>
    </source>
</reference>
<dbReference type="Proteomes" id="UP001163046">
    <property type="component" value="Unassembled WGS sequence"/>
</dbReference>
<dbReference type="EMBL" id="MU826358">
    <property type="protein sequence ID" value="KAJ7379383.1"/>
    <property type="molecule type" value="Genomic_DNA"/>
</dbReference>
<proteinExistence type="predicted"/>
<dbReference type="OrthoDB" id="2325716at2759"/>
<organism evidence="3 4">
    <name type="scientific">Desmophyllum pertusum</name>
    <dbReference type="NCBI Taxonomy" id="174260"/>
    <lineage>
        <taxon>Eukaryota</taxon>
        <taxon>Metazoa</taxon>
        <taxon>Cnidaria</taxon>
        <taxon>Anthozoa</taxon>
        <taxon>Hexacorallia</taxon>
        <taxon>Scleractinia</taxon>
        <taxon>Caryophylliina</taxon>
        <taxon>Caryophylliidae</taxon>
        <taxon>Desmophyllum</taxon>
    </lineage>
</organism>
<accession>A0A9W9ZCV9</accession>
<evidence type="ECO:0000313" key="3">
    <source>
        <dbReference type="EMBL" id="KAJ7379383.1"/>
    </source>
</evidence>
<protein>
    <recommendedName>
        <fullName evidence="2">DUF4062 domain-containing protein</fullName>
    </recommendedName>
</protein>
<feature type="domain" description="DUF4062" evidence="2">
    <location>
        <begin position="26"/>
        <end position="105"/>
    </location>
</feature>
<keyword evidence="1" id="KW-0677">Repeat</keyword>
<keyword evidence="4" id="KW-1185">Reference proteome</keyword>
<evidence type="ECO:0000256" key="1">
    <source>
        <dbReference type="ARBA" id="ARBA00022737"/>
    </source>
</evidence>
<dbReference type="InterPro" id="IPR025139">
    <property type="entry name" value="DUF4062"/>
</dbReference>
<dbReference type="GO" id="GO:0080008">
    <property type="term" value="C:Cul4-RING E3 ubiquitin ligase complex"/>
    <property type="evidence" value="ECO:0007669"/>
    <property type="project" value="TreeGrafter"/>
</dbReference>
<dbReference type="PANTHER" id="PTHR19860:SF18">
    <property type="entry name" value="DUF4062 DOMAIN-CONTAINING PROTEIN"/>
    <property type="match status" value="1"/>
</dbReference>
<comment type="caution">
    <text evidence="3">The sequence shown here is derived from an EMBL/GenBank/DDBJ whole genome shotgun (WGS) entry which is preliminary data.</text>
</comment>
<dbReference type="Pfam" id="PF13271">
    <property type="entry name" value="DUF4062"/>
    <property type="match status" value="1"/>
</dbReference>
<name>A0A9W9ZCV9_9CNID</name>
<evidence type="ECO:0000259" key="2">
    <source>
        <dbReference type="Pfam" id="PF13271"/>
    </source>
</evidence>
<evidence type="ECO:0000313" key="4">
    <source>
        <dbReference type="Proteomes" id="UP001163046"/>
    </source>
</evidence>
<dbReference type="InterPro" id="IPR051191">
    <property type="entry name" value="DCAF12"/>
</dbReference>
<dbReference type="PANTHER" id="PTHR19860">
    <property type="entry name" value="DDB1- AND CUL4-ASSOCIATED FACTOR 12-RELATED"/>
    <property type="match status" value="1"/>
</dbReference>
<gene>
    <name evidence="3" type="ORF">OS493_016620</name>
</gene>
<sequence>MPKLRDGSSLSTARSEAARRQLIRPFVCSTFRDFHAERDFLQERIFPQLNRICRERGTSFIPVDLRWNKTQSQQNSEHVLRMCLDSIGRCAPFFICLLGDRYGVHRAAESEVKDPATEEWLDRNFETAAACGYDWVLEEDNRYNSITELEIVQASFRKKYDYGYFYFRNSAHVEEKLQDVPPCQHDSVLSIYKPESEYAARKLRELKQQTIDTELPVRHFTTLEELGDLLIKDWLTVIDSLYPPINPLIFSSTESEVFRQWSAHEAFAMARRHVFVRTPRIREWSRC</sequence>